<dbReference type="AlphaFoldDB" id="A0A934VQJ1"/>
<dbReference type="SUPFAM" id="SSF49265">
    <property type="entry name" value="Fibronectin type III"/>
    <property type="match status" value="1"/>
</dbReference>
<protein>
    <recommendedName>
        <fullName evidence="4">Fibronectin type-III domain-containing protein</fullName>
    </recommendedName>
</protein>
<comment type="caution">
    <text evidence="2">The sequence shown here is derived from an EMBL/GenBank/DDBJ whole genome shotgun (WGS) entry which is preliminary data.</text>
</comment>
<evidence type="ECO:0000256" key="1">
    <source>
        <dbReference type="SAM" id="SignalP"/>
    </source>
</evidence>
<name>A0A934VQJ1_9BACT</name>
<dbReference type="RefSeq" id="WP_200356619.1">
    <property type="nucleotide sequence ID" value="NZ_JAENIL010000030.1"/>
</dbReference>
<feature type="chain" id="PRO_5037566093" description="Fibronectin type-III domain-containing protein" evidence="1">
    <location>
        <begin position="21"/>
        <end position="585"/>
    </location>
</feature>
<proteinExistence type="predicted"/>
<organism evidence="2 3">
    <name type="scientific">Pelagicoccus mobilis</name>
    <dbReference type="NCBI Taxonomy" id="415221"/>
    <lineage>
        <taxon>Bacteria</taxon>
        <taxon>Pseudomonadati</taxon>
        <taxon>Verrucomicrobiota</taxon>
        <taxon>Opitutia</taxon>
        <taxon>Puniceicoccales</taxon>
        <taxon>Pelagicoccaceae</taxon>
        <taxon>Pelagicoccus</taxon>
    </lineage>
</organism>
<dbReference type="EMBL" id="JAENIL010000030">
    <property type="protein sequence ID" value="MBK1878407.1"/>
    <property type="molecule type" value="Genomic_DNA"/>
</dbReference>
<evidence type="ECO:0000313" key="2">
    <source>
        <dbReference type="EMBL" id="MBK1878407.1"/>
    </source>
</evidence>
<feature type="signal peptide" evidence="1">
    <location>
        <begin position="1"/>
        <end position="20"/>
    </location>
</feature>
<keyword evidence="3" id="KW-1185">Reference proteome</keyword>
<dbReference type="InterPro" id="IPR036116">
    <property type="entry name" value="FN3_sf"/>
</dbReference>
<accession>A0A934VQJ1</accession>
<dbReference type="Proteomes" id="UP000617628">
    <property type="component" value="Unassembled WGS sequence"/>
</dbReference>
<dbReference type="Gene3D" id="2.60.40.10">
    <property type="entry name" value="Immunoglobulins"/>
    <property type="match status" value="1"/>
</dbReference>
<keyword evidence="1" id="KW-0732">Signal</keyword>
<gene>
    <name evidence="2" type="ORF">JIN87_16120</name>
</gene>
<sequence length="585" mass="62055">MKKSLLSLLACGALCGSAFGAKISFSLDIESLSNAGGTEQLSNQGLLVLIVSTEDEVFQSPVADTIVTGDDQIVATWDLNKVGPGTTDIALFEGGIDYQAEWEGGPLALVWFPGLSEEDMTPETDEPFGFFSDANNLVSGHSWRMPAPGSLLHSLKLFTQSATKLVQGGGDVPDGIGAAAYLVGTAPTAPTAPTEISFEPKGTTIEVTWEGGSAGSGGYLVQRKGDGDPNSSFETIGIVNAGDPNKFIDPNVIPGAKYDYKLISLSGIGFASADQVEDFIEALRSRIIAFDSRAKMMSGINKRTIDLSVTGSEELPVLLQAIGPSLHDSGFVPQSRDIPADAALELYYGIKPADVTDRKIAENDEWDLYEDRDLIEDVMRDYGAYPMYNHPGSGDSAFLALVKEVAGGYTAPVFDPMGGEGVAVVGIYDVNYKEENPSETRLTGVASRSFVGEGFENFRSSVNILGQVPMTLLIRGQGPWLRDLSENDAFNSDVVLDNPTVTLFRLVSGKWEEVATNDDWGTANSASVAQIHAASDAVGLPRLTEGSADSAMLLTVEPGIYQAIMDGVDGETGVAQIAIFEVPGM</sequence>
<reference evidence="2" key="1">
    <citation type="submission" date="2021-01" db="EMBL/GenBank/DDBJ databases">
        <title>Modified the classification status of verrucomicrobia.</title>
        <authorList>
            <person name="Feng X."/>
        </authorList>
    </citation>
    <scope>NUCLEOTIDE SEQUENCE</scope>
    <source>
        <strain evidence="2">KCTC 13126</strain>
    </source>
</reference>
<evidence type="ECO:0000313" key="3">
    <source>
        <dbReference type="Proteomes" id="UP000617628"/>
    </source>
</evidence>
<dbReference type="InterPro" id="IPR013783">
    <property type="entry name" value="Ig-like_fold"/>
</dbReference>
<evidence type="ECO:0008006" key="4">
    <source>
        <dbReference type="Google" id="ProtNLM"/>
    </source>
</evidence>